<dbReference type="InterPro" id="IPR012337">
    <property type="entry name" value="RNaseH-like_sf"/>
</dbReference>
<protein>
    <recommendedName>
        <fullName evidence="1">RNA-directed DNA polymerase</fullName>
        <ecNumber evidence="1">2.7.7.49</ecNumber>
    </recommendedName>
</protein>
<evidence type="ECO:0000256" key="6">
    <source>
        <dbReference type="ARBA" id="ARBA00022759"/>
    </source>
</evidence>
<dbReference type="GO" id="GO:0003676">
    <property type="term" value="F:nucleic acid binding"/>
    <property type="evidence" value="ECO:0007669"/>
    <property type="project" value="InterPro"/>
</dbReference>
<dbReference type="InterPro" id="IPR001995">
    <property type="entry name" value="Peptidase_A2_cat"/>
</dbReference>
<evidence type="ECO:0000259" key="14">
    <source>
        <dbReference type="PROSITE" id="PS50994"/>
    </source>
</evidence>
<evidence type="ECO:0000256" key="10">
    <source>
        <dbReference type="SAM" id="Coils"/>
    </source>
</evidence>
<dbReference type="InterPro" id="IPR036397">
    <property type="entry name" value="RNaseH_sf"/>
</dbReference>
<dbReference type="InterPro" id="IPR050951">
    <property type="entry name" value="Retrovirus_Pol_polyprotein"/>
</dbReference>
<dbReference type="GO" id="GO:0004519">
    <property type="term" value="F:endonuclease activity"/>
    <property type="evidence" value="ECO:0007669"/>
    <property type="project" value="UniProtKB-KW"/>
</dbReference>
<dbReference type="Gene3D" id="3.30.420.10">
    <property type="entry name" value="Ribonuclease H-like superfamily/Ribonuclease H"/>
    <property type="match status" value="1"/>
</dbReference>
<dbReference type="Pfam" id="PF23055">
    <property type="entry name" value="DUF7041"/>
    <property type="match status" value="1"/>
</dbReference>
<evidence type="ECO:0000256" key="8">
    <source>
        <dbReference type="ARBA" id="ARBA00022918"/>
    </source>
</evidence>
<dbReference type="PROSITE" id="PS50175">
    <property type="entry name" value="ASP_PROT_RETROV"/>
    <property type="match status" value="1"/>
</dbReference>
<dbReference type="GO" id="GO:0003964">
    <property type="term" value="F:RNA-directed DNA polymerase activity"/>
    <property type="evidence" value="ECO:0007669"/>
    <property type="project" value="UniProtKB-KW"/>
</dbReference>
<evidence type="ECO:0000313" key="16">
    <source>
        <dbReference type="Proteomes" id="UP000494165"/>
    </source>
</evidence>
<keyword evidence="2" id="KW-0645">Protease</keyword>
<keyword evidence="10" id="KW-0175">Coiled coil</keyword>
<gene>
    <name evidence="15" type="ORF">CLODIP_2_CD07774</name>
</gene>
<dbReference type="Gene3D" id="1.10.340.70">
    <property type="match status" value="1"/>
</dbReference>
<dbReference type="Pfam" id="PF17919">
    <property type="entry name" value="RT_RNaseH_2"/>
    <property type="match status" value="1"/>
</dbReference>
<keyword evidence="5" id="KW-0540">Nuclease</keyword>
<dbReference type="SUPFAM" id="SSF53098">
    <property type="entry name" value="Ribonuclease H-like"/>
    <property type="match status" value="1"/>
</dbReference>
<proteinExistence type="predicted"/>
<dbReference type="InterPro" id="IPR055469">
    <property type="entry name" value="DUF7041"/>
</dbReference>
<dbReference type="InterPro" id="IPR000477">
    <property type="entry name" value="RT_dom"/>
</dbReference>
<evidence type="ECO:0000256" key="7">
    <source>
        <dbReference type="ARBA" id="ARBA00022801"/>
    </source>
</evidence>
<comment type="caution">
    <text evidence="15">The sequence shown here is derived from an EMBL/GenBank/DDBJ whole genome shotgun (WGS) entry which is preliminary data.</text>
</comment>
<dbReference type="InterPro" id="IPR043128">
    <property type="entry name" value="Rev_trsase/Diguanyl_cyclase"/>
</dbReference>
<evidence type="ECO:0000256" key="11">
    <source>
        <dbReference type="SAM" id="MobiDB-lite"/>
    </source>
</evidence>
<keyword evidence="9" id="KW-0511">Multifunctional enzyme</keyword>
<evidence type="ECO:0000256" key="1">
    <source>
        <dbReference type="ARBA" id="ARBA00012493"/>
    </source>
</evidence>
<name>A0A8S1DGE3_9INSE</name>
<dbReference type="FunFam" id="3.30.70.270:FF:000020">
    <property type="entry name" value="Transposon Tf2-6 polyprotein-like Protein"/>
    <property type="match status" value="1"/>
</dbReference>
<evidence type="ECO:0000256" key="5">
    <source>
        <dbReference type="ARBA" id="ARBA00022722"/>
    </source>
</evidence>
<evidence type="ECO:0000256" key="3">
    <source>
        <dbReference type="ARBA" id="ARBA00022679"/>
    </source>
</evidence>
<keyword evidence="4" id="KW-0548">Nucleotidyltransferase</keyword>
<dbReference type="CDD" id="cd09274">
    <property type="entry name" value="RNase_HI_RT_Ty3"/>
    <property type="match status" value="1"/>
</dbReference>
<feature type="domain" description="Peptidase A2" evidence="12">
    <location>
        <begin position="273"/>
        <end position="346"/>
    </location>
</feature>
<dbReference type="InterPro" id="IPR041577">
    <property type="entry name" value="RT_RNaseH_2"/>
</dbReference>
<dbReference type="SUPFAM" id="SSF56672">
    <property type="entry name" value="DNA/RNA polymerases"/>
    <property type="match status" value="1"/>
</dbReference>
<dbReference type="InterPro" id="IPR001584">
    <property type="entry name" value="Integrase_cat-core"/>
</dbReference>
<sequence length="1345" mass="150650">MATVDGAAGGFTDGDVHSATLRLPDFWHANPKAWFRIADGHFHTRNIRNDTAKYYHVIRSLDIKAVQDMDDILDDDALKTNYDAFKDKVIGRFAATTEEKLRELISAQDLGDRTPSQFLRHLQSLAEKNVNEKLLGTVWSDRLPVQVQTVIASHLKTLPLEKVADLADDVYKLVRGNPNFGVHAASAQSTASAAATAAPTDKLDLVLRRLEQMETRLANIEDRGRDRSREKSRGHCSCRQGGKLEGQTAVANNAVCPPELPGRLFITDRNTGYQFLVDSGSDLCVYPRTFLKGNAPKSDYDLRAANGTPITTYGDVVINLNLGLRRAYSWKFIVADVSKPIIGSDFLHHYDLLIDLRNQRLIDTSTSLSIVGRTSRCATLSVSYTRAEGPFHDLLNGFPDLLKPFSPDKTVKHSTVHRIILEEGPPCSCKARRLDPARQQIAQKEFKWLLDNGLIRPSKSPYASPLHLVPKDDSSWRPCVDYRALNARTVPDRYPVRHIEDFSHKLAGCKIFSKLDLQRAYHQIPIHPDDVEKTAVLTPFGLFEYLVVPFGLRNAAQTCQRFMDEVLRDLNFVFCYLDDILIASLTAAEHAEHLRLVFERLNRYGIVLNVAKCVLGATHLTFLGYSVSSEGIHPLEDRITAIKNFPRPTTCGDLRRFLGMINFYRRFLPTAATDQAALHDLLSGPTKKKKTPLDWTSDAEAAFIICKNNLSKYVLLAHPRSNAPLAVVSDASDVAMGGALHQLVNGVWQPLGFYSKKISATQRKYSAYDRELLGLYSTIRYFRHMLEGRHFVAFTDHKPLTFAFRRNRDSFSPRQFNQLDFISQFTTDIRHISGMLNVVADAFSRVEMDAVRAAVINFAVLAQQQQTDEELSAYLSKATPSDLRLERVTLPGSDVAVYCDVSTGKPRPFITQALRRATFERLHGLSHPSSKASAALIRERFVWPGMKRDIKEWARCCTDCQRAKISRHVHSPVADFRPPSRRFAVVHVDLVGPLPPSRGHRYLLTAIDRFTRWVECIPLEEITAEAVARAFHSNWISRFGAPETVITDQGRQFESQLFKSLASLCGVHLARTTAYHPACNGMVERLHRTLKAAIMCYAVDSWTDTLPTILLGLRVQHKDDLHASPAEMVYGETLRIPGDFIASETPAASLSEPDFVSQLRRHMAALRPAPIARHGQSSVFVFKDLQQCTHVYLRTDAVRRSLQPPYTGPHQVLSRADKTFRILVGTKCVTVSVDRLKPAYVDSSADAAPSYTATRHPPPPPLQTPDPATKCNTLPPTRTPASLQPTATKAPVRRVRFAPDLPRRLSRSSEDRPSDRLPATPVIRTRSGRQIHPPDSSVRATTDSL</sequence>
<dbReference type="FunFam" id="3.10.10.10:FF:000007">
    <property type="entry name" value="Retrovirus-related Pol polyprotein from transposon 17.6-like Protein"/>
    <property type="match status" value="1"/>
</dbReference>
<keyword evidence="16" id="KW-1185">Reference proteome</keyword>
<evidence type="ECO:0000313" key="15">
    <source>
        <dbReference type="EMBL" id="CAB3378942.1"/>
    </source>
</evidence>
<accession>A0A8S1DGE3</accession>
<dbReference type="InterPro" id="IPR043502">
    <property type="entry name" value="DNA/RNA_pol_sf"/>
</dbReference>
<feature type="region of interest" description="Disordered" evidence="11">
    <location>
        <begin position="1244"/>
        <end position="1345"/>
    </location>
</feature>
<dbReference type="SUPFAM" id="SSF50630">
    <property type="entry name" value="Acid proteases"/>
    <property type="match status" value="1"/>
</dbReference>
<keyword evidence="3" id="KW-0808">Transferase</keyword>
<reference evidence="15 16" key="1">
    <citation type="submission" date="2020-04" db="EMBL/GenBank/DDBJ databases">
        <authorList>
            <person name="Alioto T."/>
            <person name="Alioto T."/>
            <person name="Gomez Garrido J."/>
        </authorList>
    </citation>
    <scope>NUCLEOTIDE SEQUENCE [LARGE SCALE GENOMIC DNA]</scope>
</reference>
<dbReference type="GO" id="GO:0004190">
    <property type="term" value="F:aspartic-type endopeptidase activity"/>
    <property type="evidence" value="ECO:0007669"/>
    <property type="project" value="InterPro"/>
</dbReference>
<dbReference type="Pfam" id="PF17921">
    <property type="entry name" value="Integrase_H2C2"/>
    <property type="match status" value="1"/>
</dbReference>
<organism evidence="15 16">
    <name type="scientific">Cloeon dipterum</name>
    <dbReference type="NCBI Taxonomy" id="197152"/>
    <lineage>
        <taxon>Eukaryota</taxon>
        <taxon>Metazoa</taxon>
        <taxon>Ecdysozoa</taxon>
        <taxon>Arthropoda</taxon>
        <taxon>Hexapoda</taxon>
        <taxon>Insecta</taxon>
        <taxon>Pterygota</taxon>
        <taxon>Palaeoptera</taxon>
        <taxon>Ephemeroptera</taxon>
        <taxon>Pisciforma</taxon>
        <taxon>Baetidae</taxon>
        <taxon>Cloeon</taxon>
    </lineage>
</organism>
<dbReference type="Pfam" id="PF00665">
    <property type="entry name" value="rve"/>
    <property type="match status" value="1"/>
</dbReference>
<evidence type="ECO:0000256" key="4">
    <source>
        <dbReference type="ARBA" id="ARBA00022695"/>
    </source>
</evidence>
<keyword evidence="7" id="KW-0378">Hydrolase</keyword>
<evidence type="ECO:0000256" key="2">
    <source>
        <dbReference type="ARBA" id="ARBA00022670"/>
    </source>
</evidence>
<dbReference type="PANTHER" id="PTHR37984:SF5">
    <property type="entry name" value="PROTEIN NYNRIN-LIKE"/>
    <property type="match status" value="1"/>
</dbReference>
<dbReference type="OrthoDB" id="422540at2759"/>
<dbReference type="EC" id="2.7.7.49" evidence="1"/>
<dbReference type="FunFam" id="2.40.70.10:FF:000130">
    <property type="entry name" value="Retrovirus-related Pol polyprotein from transposon opus-like Protein"/>
    <property type="match status" value="1"/>
</dbReference>
<feature type="domain" description="Integrase catalytic" evidence="14">
    <location>
        <begin position="974"/>
        <end position="1145"/>
    </location>
</feature>
<evidence type="ECO:0000259" key="12">
    <source>
        <dbReference type="PROSITE" id="PS50175"/>
    </source>
</evidence>
<dbReference type="GO" id="GO:0042575">
    <property type="term" value="C:DNA polymerase complex"/>
    <property type="evidence" value="ECO:0007669"/>
    <property type="project" value="UniProtKB-ARBA"/>
</dbReference>
<dbReference type="GO" id="GO:0015074">
    <property type="term" value="P:DNA integration"/>
    <property type="evidence" value="ECO:0007669"/>
    <property type="project" value="InterPro"/>
</dbReference>
<dbReference type="Pfam" id="PF00078">
    <property type="entry name" value="RVT_1"/>
    <property type="match status" value="1"/>
</dbReference>
<dbReference type="EMBL" id="CADEPI010000175">
    <property type="protein sequence ID" value="CAB3378942.1"/>
    <property type="molecule type" value="Genomic_DNA"/>
</dbReference>
<dbReference type="FunFam" id="3.30.420.10:FF:000032">
    <property type="entry name" value="Retrovirus-related Pol polyprotein from transposon 297-like Protein"/>
    <property type="match status" value="1"/>
</dbReference>
<dbReference type="Gene3D" id="3.30.70.270">
    <property type="match status" value="2"/>
</dbReference>
<feature type="compositionally biased region" description="Polar residues" evidence="11">
    <location>
        <begin position="1270"/>
        <end position="1287"/>
    </location>
</feature>
<dbReference type="Proteomes" id="UP000494165">
    <property type="component" value="Unassembled WGS sequence"/>
</dbReference>
<dbReference type="CDD" id="cd01647">
    <property type="entry name" value="RT_LTR"/>
    <property type="match status" value="1"/>
</dbReference>
<feature type="domain" description="Reverse transcriptase" evidence="13">
    <location>
        <begin position="450"/>
        <end position="627"/>
    </location>
</feature>
<dbReference type="InterPro" id="IPR021109">
    <property type="entry name" value="Peptidase_aspartic_dom_sf"/>
</dbReference>
<dbReference type="PANTHER" id="PTHR37984">
    <property type="entry name" value="PROTEIN CBG26694"/>
    <property type="match status" value="1"/>
</dbReference>
<feature type="compositionally biased region" description="Basic and acidic residues" evidence="11">
    <location>
        <begin position="1301"/>
        <end position="1315"/>
    </location>
</feature>
<dbReference type="InterPro" id="IPR041588">
    <property type="entry name" value="Integrase_H2C2"/>
</dbReference>
<keyword evidence="8" id="KW-0695">RNA-directed DNA polymerase</keyword>
<dbReference type="Gene3D" id="2.40.70.10">
    <property type="entry name" value="Acid Proteases"/>
    <property type="match status" value="1"/>
</dbReference>
<dbReference type="Gene3D" id="3.10.10.10">
    <property type="entry name" value="HIV Type 1 Reverse Transcriptase, subunit A, domain 1"/>
    <property type="match status" value="1"/>
</dbReference>
<dbReference type="PROSITE" id="PS50994">
    <property type="entry name" value="INTEGRASE"/>
    <property type="match status" value="1"/>
</dbReference>
<evidence type="ECO:0000259" key="13">
    <source>
        <dbReference type="PROSITE" id="PS50878"/>
    </source>
</evidence>
<dbReference type="PROSITE" id="PS50878">
    <property type="entry name" value="RT_POL"/>
    <property type="match status" value="1"/>
</dbReference>
<evidence type="ECO:0000256" key="9">
    <source>
        <dbReference type="ARBA" id="ARBA00023268"/>
    </source>
</evidence>
<keyword evidence="6" id="KW-0255">Endonuclease</keyword>
<feature type="coiled-coil region" evidence="10">
    <location>
        <begin position="203"/>
        <end position="230"/>
    </location>
</feature>
<dbReference type="GO" id="GO:0006508">
    <property type="term" value="P:proteolysis"/>
    <property type="evidence" value="ECO:0007669"/>
    <property type="project" value="UniProtKB-KW"/>
</dbReference>